<evidence type="ECO:0000256" key="2">
    <source>
        <dbReference type="ARBA" id="ARBA00022448"/>
    </source>
</evidence>
<dbReference type="SUPFAM" id="SSF53850">
    <property type="entry name" value="Periplasmic binding protein-like II"/>
    <property type="match status" value="1"/>
</dbReference>
<sequence length="534" mass="58920">MTVTRTPTVKKTLLASAIAATLAGGALVSTAAQAENTLRMAYDADPVSLDIHEQLSGGIMQLSHLIYDPLVRWDQSLDFEPRLATEWEQVDDTTMRMTLREGVTFTSGNAFTAKDVVWTIERLKRSPDFKAIFAPIESATAVDEHTVEINTVKPYPLLLNLATYIFPMDSEFYSGDAPDGDPKDEIVKNGNSYASAHVSGTGPYTVTERQQGVRTEFKRNPDYWDESSPGNVDKLVLTPISENATRVAALLSGDVDFIAPVPPNDLERVRESDDAKLVTMSGTRIIMLHMNQKRVEAFEDPRVRKAFAYAVNQEGIADRLMKGFATPAAQMSPDGYVGHVDSLTPRYDVAKAKELMEEAGYADGFDITMMAPNNRYVNDAQIAQAVAAMLARINVDVDLKTLPKAQYWGEFDDRAADMMLIGWHADTEDSANFHEYLTACGDADTGAGQYNAGNYCNPELDKLVAAANEEIDLEKRAEMLQQVEQTLYDDAAFVPLHWQDLAWASASNADIEPVLNVMNFPYLGDLVIDAEDAE</sequence>
<evidence type="ECO:0000313" key="7">
    <source>
        <dbReference type="Proteomes" id="UP000190911"/>
    </source>
</evidence>
<keyword evidence="7" id="KW-1185">Reference proteome</keyword>
<protein>
    <submittedName>
        <fullName evidence="6">Peptide/nickel transport system substrate-binding protein</fullName>
    </submittedName>
</protein>
<evidence type="ECO:0000256" key="3">
    <source>
        <dbReference type="ARBA" id="ARBA00022729"/>
    </source>
</evidence>
<dbReference type="GO" id="GO:0043190">
    <property type="term" value="C:ATP-binding cassette (ABC) transporter complex"/>
    <property type="evidence" value="ECO:0007669"/>
    <property type="project" value="InterPro"/>
</dbReference>
<dbReference type="PIRSF" id="PIRSF002741">
    <property type="entry name" value="MppA"/>
    <property type="match status" value="1"/>
</dbReference>
<reference evidence="6 7" key="1">
    <citation type="submission" date="2016-11" db="EMBL/GenBank/DDBJ databases">
        <authorList>
            <person name="Jaros S."/>
            <person name="Januszkiewicz K."/>
            <person name="Wedrychowicz H."/>
        </authorList>
    </citation>
    <scope>NUCLEOTIDE SEQUENCE [LARGE SCALE GENOMIC DNA]</scope>
    <source>
        <strain evidence="6 7">ACAM 12</strain>
    </source>
</reference>
<dbReference type="GO" id="GO:1904680">
    <property type="term" value="F:peptide transmembrane transporter activity"/>
    <property type="evidence" value="ECO:0007669"/>
    <property type="project" value="TreeGrafter"/>
</dbReference>
<feature type="chain" id="PRO_5012319580" evidence="4">
    <location>
        <begin position="35"/>
        <end position="534"/>
    </location>
</feature>
<accession>A0A1M7E8M9</accession>
<evidence type="ECO:0000259" key="5">
    <source>
        <dbReference type="Pfam" id="PF00496"/>
    </source>
</evidence>
<feature type="domain" description="Solute-binding protein family 5" evidence="5">
    <location>
        <begin position="79"/>
        <end position="443"/>
    </location>
</feature>
<dbReference type="Pfam" id="PF00496">
    <property type="entry name" value="SBP_bac_5"/>
    <property type="match status" value="1"/>
</dbReference>
<dbReference type="AlphaFoldDB" id="A0A1M7E8M9"/>
<dbReference type="InterPro" id="IPR039424">
    <property type="entry name" value="SBP_5"/>
</dbReference>
<evidence type="ECO:0000256" key="1">
    <source>
        <dbReference type="ARBA" id="ARBA00005695"/>
    </source>
</evidence>
<feature type="signal peptide" evidence="4">
    <location>
        <begin position="1"/>
        <end position="34"/>
    </location>
</feature>
<dbReference type="InterPro" id="IPR000914">
    <property type="entry name" value="SBP_5_dom"/>
</dbReference>
<dbReference type="InParanoid" id="A0A1M7E8M9"/>
<dbReference type="FunCoup" id="A0A1M7E8M9">
    <property type="interactions" value="207"/>
</dbReference>
<dbReference type="Gene3D" id="3.40.190.10">
    <property type="entry name" value="Periplasmic binding protein-like II"/>
    <property type="match status" value="1"/>
</dbReference>
<organism evidence="6 7">
    <name type="scientific">Vreelandella subglaciescola</name>
    <dbReference type="NCBI Taxonomy" id="29571"/>
    <lineage>
        <taxon>Bacteria</taxon>
        <taxon>Pseudomonadati</taxon>
        <taxon>Pseudomonadota</taxon>
        <taxon>Gammaproteobacteria</taxon>
        <taxon>Oceanospirillales</taxon>
        <taxon>Halomonadaceae</taxon>
        <taxon>Vreelandella</taxon>
    </lineage>
</organism>
<comment type="similarity">
    <text evidence="1">Belongs to the bacterial solute-binding protein 5 family.</text>
</comment>
<dbReference type="PANTHER" id="PTHR30290:SF9">
    <property type="entry name" value="OLIGOPEPTIDE-BINDING PROTEIN APPA"/>
    <property type="match status" value="1"/>
</dbReference>
<dbReference type="Proteomes" id="UP000190911">
    <property type="component" value="Chromosome I"/>
</dbReference>
<dbReference type="RefSeq" id="WP_079550289.1">
    <property type="nucleotide sequence ID" value="NZ_LT670847.1"/>
</dbReference>
<dbReference type="EMBL" id="LT670847">
    <property type="protein sequence ID" value="SHL88006.1"/>
    <property type="molecule type" value="Genomic_DNA"/>
</dbReference>
<dbReference type="Gene3D" id="3.10.105.10">
    <property type="entry name" value="Dipeptide-binding Protein, Domain 3"/>
    <property type="match status" value="1"/>
</dbReference>
<proteinExistence type="inferred from homology"/>
<name>A0A1M7E8M9_9GAMM</name>
<dbReference type="GO" id="GO:0015833">
    <property type="term" value="P:peptide transport"/>
    <property type="evidence" value="ECO:0007669"/>
    <property type="project" value="TreeGrafter"/>
</dbReference>
<dbReference type="CDD" id="cd08498">
    <property type="entry name" value="PBP2_NikA_DppA_OppA_like_2"/>
    <property type="match status" value="1"/>
</dbReference>
<gene>
    <name evidence="6" type="ORF">SAMN05878437_0044</name>
</gene>
<dbReference type="GO" id="GO:0030288">
    <property type="term" value="C:outer membrane-bounded periplasmic space"/>
    <property type="evidence" value="ECO:0007669"/>
    <property type="project" value="UniProtKB-ARBA"/>
</dbReference>
<dbReference type="Gene3D" id="3.90.76.10">
    <property type="entry name" value="Dipeptide-binding Protein, Domain 1"/>
    <property type="match status" value="1"/>
</dbReference>
<dbReference type="PANTHER" id="PTHR30290">
    <property type="entry name" value="PERIPLASMIC BINDING COMPONENT OF ABC TRANSPORTER"/>
    <property type="match status" value="1"/>
</dbReference>
<dbReference type="InterPro" id="IPR030678">
    <property type="entry name" value="Peptide/Ni-bd"/>
</dbReference>
<evidence type="ECO:0000256" key="4">
    <source>
        <dbReference type="SAM" id="SignalP"/>
    </source>
</evidence>
<evidence type="ECO:0000313" key="6">
    <source>
        <dbReference type="EMBL" id="SHL88006.1"/>
    </source>
</evidence>
<keyword evidence="2" id="KW-0813">Transport</keyword>
<keyword evidence="3 4" id="KW-0732">Signal</keyword>
<dbReference type="STRING" id="29571.SAMN05878437_0044"/>